<evidence type="ECO:0000313" key="18">
    <source>
        <dbReference type="Proteomes" id="UP000466586"/>
    </source>
</evidence>
<comment type="cofactor">
    <cofactor evidence="2">
        <name>Ca(2+)</name>
        <dbReference type="ChEBI" id="CHEBI:29108"/>
    </cofactor>
</comment>
<evidence type="ECO:0000256" key="1">
    <source>
        <dbReference type="ARBA" id="ARBA00001589"/>
    </source>
</evidence>
<comment type="catalytic activity">
    <reaction evidence="1">
        <text>D-glucono-1,5-lactone + H2O = D-gluconate + H(+)</text>
        <dbReference type="Rhea" id="RHEA:10440"/>
        <dbReference type="ChEBI" id="CHEBI:15377"/>
        <dbReference type="ChEBI" id="CHEBI:15378"/>
        <dbReference type="ChEBI" id="CHEBI:16217"/>
        <dbReference type="ChEBI" id="CHEBI:18391"/>
        <dbReference type="EC" id="3.1.1.17"/>
    </reaction>
</comment>
<dbReference type="InterPro" id="IPR008367">
    <property type="entry name" value="Regucalcin"/>
</dbReference>
<evidence type="ECO:0000256" key="5">
    <source>
        <dbReference type="ARBA" id="ARBA00004496"/>
    </source>
</evidence>
<gene>
    <name evidence="17" type="ORF">GS399_04170</name>
</gene>
<organism evidence="17 18">
    <name type="scientific">Hufsiella arboris</name>
    <dbReference type="NCBI Taxonomy" id="2695275"/>
    <lineage>
        <taxon>Bacteria</taxon>
        <taxon>Pseudomonadati</taxon>
        <taxon>Bacteroidota</taxon>
        <taxon>Sphingobacteriia</taxon>
        <taxon>Sphingobacteriales</taxon>
        <taxon>Sphingobacteriaceae</taxon>
        <taxon>Hufsiella</taxon>
    </lineage>
</organism>
<dbReference type="PANTHER" id="PTHR10907">
    <property type="entry name" value="REGUCALCIN"/>
    <property type="match status" value="1"/>
</dbReference>
<evidence type="ECO:0000256" key="7">
    <source>
        <dbReference type="ARBA" id="ARBA00013227"/>
    </source>
</evidence>
<comment type="cofactor">
    <cofactor evidence="15">
        <name>Zn(2+)</name>
        <dbReference type="ChEBI" id="CHEBI:29105"/>
    </cofactor>
    <text evidence="15">Binds 1 divalent metal cation per subunit.</text>
</comment>
<evidence type="ECO:0000256" key="9">
    <source>
        <dbReference type="ARBA" id="ARBA00022490"/>
    </source>
</evidence>
<feature type="binding site" evidence="15">
    <location>
        <position position="20"/>
    </location>
    <ligand>
        <name>a divalent metal cation</name>
        <dbReference type="ChEBI" id="CHEBI:60240"/>
    </ligand>
</feature>
<feature type="binding site" evidence="15">
    <location>
        <position position="102"/>
    </location>
    <ligand>
        <name>substrate</name>
    </ligand>
</feature>
<keyword evidence="15" id="KW-0862">Zinc</keyword>
<feature type="domain" description="SMP-30/Gluconolactonase/LRE-like region" evidence="16">
    <location>
        <begin position="18"/>
        <end position="260"/>
    </location>
</feature>
<evidence type="ECO:0000256" key="12">
    <source>
        <dbReference type="ARBA" id="ARBA00022837"/>
    </source>
</evidence>
<dbReference type="EC" id="3.1.1.17" evidence="7"/>
<dbReference type="Proteomes" id="UP000466586">
    <property type="component" value="Unassembled WGS sequence"/>
</dbReference>
<proteinExistence type="inferred from homology"/>
<evidence type="ECO:0000313" key="17">
    <source>
        <dbReference type="EMBL" id="MXV50155.1"/>
    </source>
</evidence>
<evidence type="ECO:0000256" key="11">
    <source>
        <dbReference type="ARBA" id="ARBA00022801"/>
    </source>
</evidence>
<dbReference type="PRINTS" id="PR01791">
    <property type="entry name" value="REGUCALCIN"/>
</dbReference>
<evidence type="ECO:0000256" key="10">
    <source>
        <dbReference type="ARBA" id="ARBA00022723"/>
    </source>
</evidence>
<protein>
    <recommendedName>
        <fullName evidence="8">Regucalcin</fullName>
        <ecNumber evidence="7">3.1.1.17</ecNumber>
    </recommendedName>
    <alternativeName>
        <fullName evidence="13">Gluconolactonase</fullName>
    </alternativeName>
</protein>
<dbReference type="EMBL" id="WVHT01000002">
    <property type="protein sequence ID" value="MXV50155.1"/>
    <property type="molecule type" value="Genomic_DNA"/>
</dbReference>
<evidence type="ECO:0000256" key="15">
    <source>
        <dbReference type="PIRSR" id="PIRSR605511-2"/>
    </source>
</evidence>
<evidence type="ECO:0000256" key="13">
    <source>
        <dbReference type="ARBA" id="ARBA00032464"/>
    </source>
</evidence>
<name>A0A7K1Y6F8_9SPHI</name>
<keyword evidence="18" id="KW-1185">Reference proteome</keyword>
<dbReference type="GO" id="GO:0004341">
    <property type="term" value="F:gluconolactonase activity"/>
    <property type="evidence" value="ECO:0007669"/>
    <property type="project" value="UniProtKB-EC"/>
</dbReference>
<dbReference type="InterPro" id="IPR013658">
    <property type="entry name" value="SGL"/>
</dbReference>
<dbReference type="GO" id="GO:0005737">
    <property type="term" value="C:cytoplasm"/>
    <property type="evidence" value="ECO:0007669"/>
    <property type="project" value="UniProtKB-SubCell"/>
</dbReference>
<keyword evidence="9" id="KW-0963">Cytoplasm</keyword>
<evidence type="ECO:0000256" key="2">
    <source>
        <dbReference type="ARBA" id="ARBA00001913"/>
    </source>
</evidence>
<dbReference type="InterPro" id="IPR011042">
    <property type="entry name" value="6-blade_b-propeller_TolB-like"/>
</dbReference>
<dbReference type="GO" id="GO:0005509">
    <property type="term" value="F:calcium ion binding"/>
    <property type="evidence" value="ECO:0007669"/>
    <property type="project" value="InterPro"/>
</dbReference>
<evidence type="ECO:0000256" key="8">
    <source>
        <dbReference type="ARBA" id="ARBA00016808"/>
    </source>
</evidence>
<comment type="caution">
    <text evidence="17">The sequence shown here is derived from an EMBL/GenBank/DDBJ whole genome shotgun (WGS) entry which is preliminary data.</text>
</comment>
<dbReference type="Pfam" id="PF08450">
    <property type="entry name" value="SGL"/>
    <property type="match status" value="1"/>
</dbReference>
<accession>A0A7K1Y6F8</accession>
<dbReference type="SUPFAM" id="SSF63829">
    <property type="entry name" value="Calcium-dependent phosphotriesterase"/>
    <property type="match status" value="1"/>
</dbReference>
<dbReference type="GO" id="GO:0030234">
    <property type="term" value="F:enzyme regulator activity"/>
    <property type="evidence" value="ECO:0007669"/>
    <property type="project" value="InterPro"/>
</dbReference>
<keyword evidence="11" id="KW-0378">Hydrolase</keyword>
<dbReference type="PANTHER" id="PTHR10907:SF47">
    <property type="entry name" value="REGUCALCIN"/>
    <property type="match status" value="1"/>
</dbReference>
<comment type="similarity">
    <text evidence="6">Belongs to the SMP-30/CGR1 family.</text>
</comment>
<feature type="binding site" evidence="15">
    <location>
        <position position="150"/>
    </location>
    <ligand>
        <name>a divalent metal cation</name>
        <dbReference type="ChEBI" id="CHEBI:60240"/>
    </ligand>
</feature>
<sequence length="290" mass="31619">MQNETADVRLIVDAKAKLGEGSVWDNESNKLYWIDIEGRKFHIYDPATRQDKAFSVGERPGTVVPAGKGKALIALQSGIHSIDVKTGALAFITDPIKNPNIRFNDGKCDPSGRFWVGTMHLQYVKGAAVLFRFDPDHSVHTMLTDVTISNGIVWSPDKRTMYYVDTPTGKVDAFDFDNKTGEISNRRTVINVPSELGSPDGMTIDSEGKLWTALWGGSAVARWDPASGKLLQKIGVPAANVSSCAFGDKDFKTLYITTAQDDKHPLSGGLFAARLAIKGVRAEKYKGAVN</sequence>
<dbReference type="AlphaFoldDB" id="A0A7K1Y6F8"/>
<dbReference type="GO" id="GO:0019853">
    <property type="term" value="P:L-ascorbic acid biosynthetic process"/>
    <property type="evidence" value="ECO:0007669"/>
    <property type="project" value="TreeGrafter"/>
</dbReference>
<comment type="subcellular location">
    <subcellularLocation>
        <location evidence="5">Cytoplasm</location>
    </subcellularLocation>
</comment>
<dbReference type="InterPro" id="IPR005511">
    <property type="entry name" value="SMP-30"/>
</dbReference>
<feature type="binding site" evidence="15">
    <location>
        <position position="200"/>
    </location>
    <ligand>
        <name>a divalent metal cation</name>
        <dbReference type="ChEBI" id="CHEBI:60240"/>
    </ligand>
</feature>
<reference evidence="17 18" key="1">
    <citation type="submission" date="2019-11" db="EMBL/GenBank/DDBJ databases">
        <title>Pedobacter sp. HMF7647 Genome sequencing and assembly.</title>
        <authorList>
            <person name="Kang H."/>
            <person name="Kim H."/>
            <person name="Joh K."/>
        </authorList>
    </citation>
    <scope>NUCLEOTIDE SEQUENCE [LARGE SCALE GENOMIC DNA]</scope>
    <source>
        <strain evidence="17 18">HMF7647</strain>
    </source>
</reference>
<feature type="active site" description="Proton donor/acceptor" evidence="14">
    <location>
        <position position="200"/>
    </location>
</feature>
<evidence type="ECO:0000256" key="3">
    <source>
        <dbReference type="ARBA" id="ARBA00001936"/>
    </source>
</evidence>
<dbReference type="PRINTS" id="PR01790">
    <property type="entry name" value="SMP30FAMILY"/>
</dbReference>
<comment type="cofactor">
    <cofactor evidence="3">
        <name>Mn(2+)</name>
        <dbReference type="ChEBI" id="CHEBI:29035"/>
    </cofactor>
</comment>
<feature type="binding site" evidence="15">
    <location>
        <position position="104"/>
    </location>
    <ligand>
        <name>substrate</name>
    </ligand>
</feature>
<evidence type="ECO:0000256" key="14">
    <source>
        <dbReference type="PIRSR" id="PIRSR605511-1"/>
    </source>
</evidence>
<keyword evidence="12" id="KW-0106">Calcium</keyword>
<comment type="cofactor">
    <cofactor evidence="4">
        <name>Mg(2+)</name>
        <dbReference type="ChEBI" id="CHEBI:18420"/>
    </cofactor>
</comment>
<evidence type="ECO:0000256" key="4">
    <source>
        <dbReference type="ARBA" id="ARBA00001946"/>
    </source>
</evidence>
<keyword evidence="10 15" id="KW-0479">Metal-binding</keyword>
<evidence type="ECO:0000259" key="16">
    <source>
        <dbReference type="Pfam" id="PF08450"/>
    </source>
</evidence>
<dbReference type="Gene3D" id="2.120.10.30">
    <property type="entry name" value="TolB, C-terminal domain"/>
    <property type="match status" value="1"/>
</dbReference>
<evidence type="ECO:0000256" key="6">
    <source>
        <dbReference type="ARBA" id="ARBA00008853"/>
    </source>
</evidence>